<keyword evidence="3" id="KW-1185">Reference proteome</keyword>
<protein>
    <submittedName>
        <fullName evidence="2">Uncharacterized protein</fullName>
    </submittedName>
</protein>
<organism evidence="2 3">
    <name type="scientific">Polarella glacialis</name>
    <name type="common">Dinoflagellate</name>
    <dbReference type="NCBI Taxonomy" id="89957"/>
    <lineage>
        <taxon>Eukaryota</taxon>
        <taxon>Sar</taxon>
        <taxon>Alveolata</taxon>
        <taxon>Dinophyceae</taxon>
        <taxon>Suessiales</taxon>
        <taxon>Suessiaceae</taxon>
        <taxon>Polarella</taxon>
    </lineage>
</organism>
<name>A0A813F5M7_POLGL</name>
<comment type="caution">
    <text evidence="2">The sequence shown here is derived from an EMBL/GenBank/DDBJ whole genome shotgun (WGS) entry which is preliminary data.</text>
</comment>
<accession>A0A813F5M7</accession>
<sequence length="81" mass="8804">TNRSSFSLWPWQGCPLGIAGSDALYLTLDIPNLWHQTSEGPGLASNSSSNSSNNNSNNNNNKNNNSSSNHRSNNNSNNREL</sequence>
<dbReference type="EMBL" id="CAJNNV010019838">
    <property type="protein sequence ID" value="CAE8606786.1"/>
    <property type="molecule type" value="Genomic_DNA"/>
</dbReference>
<proteinExistence type="predicted"/>
<evidence type="ECO:0000313" key="3">
    <source>
        <dbReference type="Proteomes" id="UP000654075"/>
    </source>
</evidence>
<reference evidence="2" key="1">
    <citation type="submission" date="2021-02" db="EMBL/GenBank/DDBJ databases">
        <authorList>
            <person name="Dougan E. K."/>
            <person name="Rhodes N."/>
            <person name="Thang M."/>
            <person name="Chan C."/>
        </authorList>
    </citation>
    <scope>NUCLEOTIDE SEQUENCE</scope>
</reference>
<feature type="non-terminal residue" evidence="2">
    <location>
        <position position="1"/>
    </location>
</feature>
<gene>
    <name evidence="2" type="ORF">PGLA1383_LOCUS24757</name>
</gene>
<evidence type="ECO:0000256" key="1">
    <source>
        <dbReference type="SAM" id="MobiDB-lite"/>
    </source>
</evidence>
<feature type="compositionally biased region" description="Low complexity" evidence="1">
    <location>
        <begin position="45"/>
        <end position="81"/>
    </location>
</feature>
<feature type="region of interest" description="Disordered" evidence="1">
    <location>
        <begin position="35"/>
        <end position="81"/>
    </location>
</feature>
<evidence type="ECO:0000313" key="2">
    <source>
        <dbReference type="EMBL" id="CAE8606786.1"/>
    </source>
</evidence>
<dbReference type="Proteomes" id="UP000654075">
    <property type="component" value="Unassembled WGS sequence"/>
</dbReference>
<dbReference type="AlphaFoldDB" id="A0A813F5M7"/>